<accession>A0A4R4DWG5</accession>
<gene>
    <name evidence="1" type="ORF">EXY23_01885</name>
</gene>
<dbReference type="EMBL" id="SKBM01000001">
    <property type="protein sequence ID" value="TCZ66881.1"/>
    <property type="molecule type" value="Genomic_DNA"/>
</dbReference>
<dbReference type="AlphaFoldDB" id="A0A4R4DWG5"/>
<evidence type="ECO:0000313" key="2">
    <source>
        <dbReference type="Proteomes" id="UP000295023"/>
    </source>
</evidence>
<organism evidence="1 2">
    <name type="scientific">Roseicella aquatilis</name>
    <dbReference type="NCBI Taxonomy" id="2527868"/>
    <lineage>
        <taxon>Bacteria</taxon>
        <taxon>Pseudomonadati</taxon>
        <taxon>Pseudomonadota</taxon>
        <taxon>Alphaproteobacteria</taxon>
        <taxon>Acetobacterales</taxon>
        <taxon>Roseomonadaceae</taxon>
        <taxon>Roseicella</taxon>
    </lineage>
</organism>
<name>A0A4R4DWG5_9PROT</name>
<dbReference type="RefSeq" id="WP_132283927.1">
    <property type="nucleotide sequence ID" value="NZ_SKBM01000001.1"/>
</dbReference>
<keyword evidence="2" id="KW-1185">Reference proteome</keyword>
<proteinExistence type="predicted"/>
<comment type="caution">
    <text evidence="1">The sequence shown here is derived from an EMBL/GenBank/DDBJ whole genome shotgun (WGS) entry which is preliminary data.</text>
</comment>
<sequence length="318" mass="32042">MSGAVVVARLLRAALPAAPLLDLGWPGWGFAPHWPGARLGLPDPDALPPGEAALLGRFRQGTGARPILGLDPVADAELLAGAAGALGSAEAPLLVLDGAPPAGLAPLLEGGAMLLRRSRTEAAAPPGVPRGRIMLLGGSLAQVERWDLLLPPDLVAPVFGRMQAAAQELAGAQGGSAAWQVGGRVARPDLASLGMLATGEAPVLPVALSAVELAHDLPGPPGADGLALGRTTRLRLLLGALPMRGARLRLRLRGADPARAPTLFLDGEAQATHLVAEAAGQVAEAVIRPRRDAAQVVGLALPPGAPPGLAVTGLEVLP</sequence>
<protein>
    <submittedName>
        <fullName evidence="1">Uncharacterized protein</fullName>
    </submittedName>
</protein>
<evidence type="ECO:0000313" key="1">
    <source>
        <dbReference type="EMBL" id="TCZ66881.1"/>
    </source>
</evidence>
<dbReference type="Proteomes" id="UP000295023">
    <property type="component" value="Unassembled WGS sequence"/>
</dbReference>
<reference evidence="1 2" key="1">
    <citation type="submission" date="2019-03" db="EMBL/GenBank/DDBJ databases">
        <title>Paracraurococcus aquatilis NE82 genome sequence.</title>
        <authorList>
            <person name="Zhao Y."/>
            <person name="Du Z."/>
        </authorList>
    </citation>
    <scope>NUCLEOTIDE SEQUENCE [LARGE SCALE GENOMIC DNA]</scope>
    <source>
        <strain evidence="1 2">NE82</strain>
    </source>
</reference>